<dbReference type="AlphaFoldDB" id="A0A9Q3YUT3"/>
<evidence type="ECO:0000313" key="2">
    <source>
        <dbReference type="EMBL" id="MCD1116726.1"/>
    </source>
</evidence>
<feature type="chain" id="PRO_5040151984" evidence="1">
    <location>
        <begin position="20"/>
        <end position="65"/>
    </location>
</feature>
<keyword evidence="3" id="KW-1185">Reference proteome</keyword>
<organism evidence="2 3">
    <name type="scientific">Chryseobacterium turcicum</name>
    <dbReference type="NCBI Taxonomy" id="2898076"/>
    <lineage>
        <taxon>Bacteria</taxon>
        <taxon>Pseudomonadati</taxon>
        <taxon>Bacteroidota</taxon>
        <taxon>Flavobacteriia</taxon>
        <taxon>Flavobacteriales</taxon>
        <taxon>Weeksellaceae</taxon>
        <taxon>Chryseobacterium group</taxon>
        <taxon>Chryseobacterium</taxon>
    </lineage>
</organism>
<feature type="signal peptide" evidence="1">
    <location>
        <begin position="1"/>
        <end position="19"/>
    </location>
</feature>
<comment type="caution">
    <text evidence="2">The sequence shown here is derived from an EMBL/GenBank/DDBJ whole genome shotgun (WGS) entry which is preliminary data.</text>
</comment>
<proteinExistence type="predicted"/>
<evidence type="ECO:0000256" key="1">
    <source>
        <dbReference type="SAM" id="SignalP"/>
    </source>
</evidence>
<dbReference type="RefSeq" id="WP_230668496.1">
    <property type="nucleotide sequence ID" value="NZ_JAJNAY010000001.1"/>
</dbReference>
<sequence length="65" mass="7432">MKKLVLAMALMSLSTLAYSQEKKEKSVKVPDVVEKSFQKAYPTTKAEWEKKTENLKLLSNTKGRK</sequence>
<dbReference type="Proteomes" id="UP001108025">
    <property type="component" value="Unassembled WGS sequence"/>
</dbReference>
<reference evidence="2" key="1">
    <citation type="submission" date="2021-11" db="EMBL/GenBank/DDBJ databases">
        <title>Description of novel Chryseobacterium species.</title>
        <authorList>
            <person name="Saticioglu I.B."/>
            <person name="Ay H."/>
            <person name="Altun S."/>
            <person name="Duman M."/>
        </authorList>
    </citation>
    <scope>NUCLEOTIDE SEQUENCE</scope>
    <source>
        <strain evidence="2">C-17</strain>
    </source>
</reference>
<keyword evidence="1" id="KW-0732">Signal</keyword>
<name>A0A9Q3YUT3_9FLAO</name>
<protein>
    <submittedName>
        <fullName evidence="2">Uncharacterized protein</fullName>
    </submittedName>
</protein>
<evidence type="ECO:0000313" key="3">
    <source>
        <dbReference type="Proteomes" id="UP001108025"/>
    </source>
</evidence>
<dbReference type="EMBL" id="JAJNAY010000001">
    <property type="protein sequence ID" value="MCD1116726.1"/>
    <property type="molecule type" value="Genomic_DNA"/>
</dbReference>
<accession>A0A9Q3YUT3</accession>
<gene>
    <name evidence="2" type="ORF">LO744_07640</name>
</gene>